<accession>A0A0C2YZE4</accession>
<dbReference type="Proteomes" id="UP000053989">
    <property type="component" value="Unassembled WGS sequence"/>
</dbReference>
<dbReference type="HOGENOM" id="CLU_2279126_0_0_1"/>
<feature type="region of interest" description="Disordered" evidence="1">
    <location>
        <begin position="1"/>
        <end position="22"/>
    </location>
</feature>
<protein>
    <submittedName>
        <fullName evidence="2">Uncharacterized protein</fullName>
    </submittedName>
</protein>
<name>A0A0C2YZE4_9AGAM</name>
<reference evidence="3" key="2">
    <citation type="submission" date="2015-01" db="EMBL/GenBank/DDBJ databases">
        <title>Evolutionary Origins and Diversification of the Mycorrhizal Mutualists.</title>
        <authorList>
            <consortium name="DOE Joint Genome Institute"/>
            <consortium name="Mycorrhizal Genomics Consortium"/>
            <person name="Kohler A."/>
            <person name="Kuo A."/>
            <person name="Nagy L.G."/>
            <person name="Floudas D."/>
            <person name="Copeland A."/>
            <person name="Barry K.W."/>
            <person name="Cichocki N."/>
            <person name="Veneault-Fourrey C."/>
            <person name="LaButti K."/>
            <person name="Lindquist E.A."/>
            <person name="Lipzen A."/>
            <person name="Lundell T."/>
            <person name="Morin E."/>
            <person name="Murat C."/>
            <person name="Riley R."/>
            <person name="Ohm R."/>
            <person name="Sun H."/>
            <person name="Tunlid A."/>
            <person name="Henrissat B."/>
            <person name="Grigoriev I.V."/>
            <person name="Hibbett D.S."/>
            <person name="Martin F."/>
        </authorList>
    </citation>
    <scope>NUCLEOTIDE SEQUENCE [LARGE SCALE GENOMIC DNA]</scope>
    <source>
        <strain evidence="3">Foug A</strain>
    </source>
</reference>
<evidence type="ECO:0000313" key="3">
    <source>
        <dbReference type="Proteomes" id="UP000053989"/>
    </source>
</evidence>
<evidence type="ECO:0000256" key="1">
    <source>
        <dbReference type="SAM" id="MobiDB-lite"/>
    </source>
</evidence>
<organism evidence="2 3">
    <name type="scientific">Scleroderma citrinum Foug A</name>
    <dbReference type="NCBI Taxonomy" id="1036808"/>
    <lineage>
        <taxon>Eukaryota</taxon>
        <taxon>Fungi</taxon>
        <taxon>Dikarya</taxon>
        <taxon>Basidiomycota</taxon>
        <taxon>Agaricomycotina</taxon>
        <taxon>Agaricomycetes</taxon>
        <taxon>Agaricomycetidae</taxon>
        <taxon>Boletales</taxon>
        <taxon>Sclerodermatineae</taxon>
        <taxon>Sclerodermataceae</taxon>
        <taxon>Scleroderma</taxon>
    </lineage>
</organism>
<sequence length="102" mass="11534">MPSTARRKHVPDSESATSTAENHIRIYPDELWSSLGVGPQEEGASLVDEPPTKIDSTLLIDYGEMDEVQVEPESWKRSWLKNLGRAYEILSRFDPLNINFSS</sequence>
<gene>
    <name evidence="2" type="ORF">SCLCIDRAFT_30746</name>
</gene>
<dbReference type="InParanoid" id="A0A0C2YZE4"/>
<reference evidence="2 3" key="1">
    <citation type="submission" date="2014-04" db="EMBL/GenBank/DDBJ databases">
        <authorList>
            <consortium name="DOE Joint Genome Institute"/>
            <person name="Kuo A."/>
            <person name="Kohler A."/>
            <person name="Nagy L.G."/>
            <person name="Floudas D."/>
            <person name="Copeland A."/>
            <person name="Barry K.W."/>
            <person name="Cichocki N."/>
            <person name="Veneault-Fourrey C."/>
            <person name="LaButti K."/>
            <person name="Lindquist E.A."/>
            <person name="Lipzen A."/>
            <person name="Lundell T."/>
            <person name="Morin E."/>
            <person name="Murat C."/>
            <person name="Sun H."/>
            <person name="Tunlid A."/>
            <person name="Henrissat B."/>
            <person name="Grigoriev I.V."/>
            <person name="Hibbett D.S."/>
            <person name="Martin F."/>
            <person name="Nordberg H.P."/>
            <person name="Cantor M.N."/>
            <person name="Hua S.X."/>
        </authorList>
    </citation>
    <scope>NUCLEOTIDE SEQUENCE [LARGE SCALE GENOMIC DNA]</scope>
    <source>
        <strain evidence="2 3">Foug A</strain>
    </source>
</reference>
<dbReference type="EMBL" id="KN822144">
    <property type="protein sequence ID" value="KIM54953.1"/>
    <property type="molecule type" value="Genomic_DNA"/>
</dbReference>
<evidence type="ECO:0000313" key="2">
    <source>
        <dbReference type="EMBL" id="KIM54953.1"/>
    </source>
</evidence>
<dbReference type="AlphaFoldDB" id="A0A0C2YZE4"/>
<keyword evidence="3" id="KW-1185">Reference proteome</keyword>
<proteinExistence type="predicted"/>